<dbReference type="SMART" id="SM00148">
    <property type="entry name" value="PLCXc"/>
    <property type="match status" value="1"/>
</dbReference>
<proteinExistence type="predicted"/>
<dbReference type="GO" id="GO:0004436">
    <property type="term" value="F:phosphatidylinositol diacylglycerol-lyase activity"/>
    <property type="evidence" value="ECO:0007669"/>
    <property type="project" value="UniProtKB-EC"/>
</dbReference>
<gene>
    <name evidence="7" type="ORF">HELGO_WM12773</name>
</gene>
<evidence type="ECO:0000259" key="6">
    <source>
        <dbReference type="SMART" id="SM00148"/>
    </source>
</evidence>
<feature type="domain" description="Phosphatidylinositol-specific phospholipase C X" evidence="6">
    <location>
        <begin position="13"/>
        <end position="159"/>
    </location>
</feature>
<dbReference type="InterPro" id="IPR051057">
    <property type="entry name" value="PI-PLC_domain"/>
</dbReference>
<protein>
    <recommendedName>
        <fullName evidence="3">1-phosphatidylinositol phosphodiesterase</fullName>
        <ecNumber evidence="2">4.6.1.13</ecNumber>
    </recommendedName>
    <alternativeName>
        <fullName evidence="4">Phosphatidylinositol diacylglycerol-lyase</fullName>
    </alternativeName>
    <alternativeName>
        <fullName evidence="5">Phosphatidylinositol-specific phospholipase C</fullName>
    </alternativeName>
</protein>
<dbReference type="GO" id="GO:0006629">
    <property type="term" value="P:lipid metabolic process"/>
    <property type="evidence" value="ECO:0007669"/>
    <property type="project" value="InterPro"/>
</dbReference>
<evidence type="ECO:0000256" key="2">
    <source>
        <dbReference type="ARBA" id="ARBA00012581"/>
    </source>
</evidence>
<evidence type="ECO:0000313" key="7">
    <source>
        <dbReference type="EMBL" id="CAA6806346.1"/>
    </source>
</evidence>
<sequence length="311" mass="35578">MRYTNWMKNISNDKLLINLNIPGTHDSATYTTINLPYVTTQSKSITAQLHEGIRFFDFRLNKVTKTTDDTFTGYALMHGIIPLGLDLYTGALEPILEFLNENPDEMIFVSIKSENSLIDINDKDVLQILGLGIWINNQNSALNTLTLGECRSKIIFLNRINDIGFSWKDFNIQDEYELPVNYYEQVITPEIQERTQRVCIPFVGCEEVVLIPYAAETTQRLPHSLNYEWKTNKIDDFRNRLNKDTLNINFLSAVNGGTTIEKVSFGSGIKENSKIQNNFLEKIVNLNQGCIFPMDFPDEEIISKIIDSNNS</sequence>
<dbReference type="EMBL" id="CACVAU010000021">
    <property type="protein sequence ID" value="CAA6806346.1"/>
    <property type="molecule type" value="Genomic_DNA"/>
</dbReference>
<name>A0A6S6SM66_9BACT</name>
<dbReference type="GO" id="GO:0008081">
    <property type="term" value="F:phosphoric diester hydrolase activity"/>
    <property type="evidence" value="ECO:0007669"/>
    <property type="project" value="InterPro"/>
</dbReference>
<dbReference type="PANTHER" id="PTHR13593">
    <property type="match status" value="1"/>
</dbReference>
<evidence type="ECO:0000256" key="1">
    <source>
        <dbReference type="ARBA" id="ARBA00001316"/>
    </source>
</evidence>
<comment type="catalytic activity">
    <reaction evidence="1">
        <text>a 1,2-diacyl-sn-glycero-3-phospho-(1D-myo-inositol) = 1D-myo-inositol 1,2-cyclic phosphate + a 1,2-diacyl-sn-glycerol</text>
        <dbReference type="Rhea" id="RHEA:17093"/>
        <dbReference type="ChEBI" id="CHEBI:17815"/>
        <dbReference type="ChEBI" id="CHEBI:57880"/>
        <dbReference type="ChEBI" id="CHEBI:58484"/>
        <dbReference type="EC" id="4.6.1.13"/>
    </reaction>
</comment>
<dbReference type="PROSITE" id="PS50007">
    <property type="entry name" value="PIPLC_X_DOMAIN"/>
    <property type="match status" value="1"/>
</dbReference>
<evidence type="ECO:0000256" key="3">
    <source>
        <dbReference type="ARBA" id="ARBA00019758"/>
    </source>
</evidence>
<dbReference type="InterPro" id="IPR000909">
    <property type="entry name" value="PLipase_C_PInositol-sp_X_dom"/>
</dbReference>
<evidence type="ECO:0000256" key="4">
    <source>
        <dbReference type="ARBA" id="ARBA00030474"/>
    </source>
</evidence>
<dbReference type="EC" id="4.6.1.13" evidence="2"/>
<organism evidence="7">
    <name type="scientific">uncultured Sulfurovum sp</name>
    <dbReference type="NCBI Taxonomy" id="269237"/>
    <lineage>
        <taxon>Bacteria</taxon>
        <taxon>Pseudomonadati</taxon>
        <taxon>Campylobacterota</taxon>
        <taxon>Epsilonproteobacteria</taxon>
        <taxon>Campylobacterales</taxon>
        <taxon>Sulfurovaceae</taxon>
        <taxon>Sulfurovum</taxon>
        <taxon>environmental samples</taxon>
    </lineage>
</organism>
<accession>A0A6S6SM66</accession>
<dbReference type="Gene3D" id="3.20.20.190">
    <property type="entry name" value="Phosphatidylinositol (PI) phosphodiesterase"/>
    <property type="match status" value="1"/>
</dbReference>
<dbReference type="PANTHER" id="PTHR13593:SF113">
    <property type="entry name" value="SI:DKEY-266F7.9"/>
    <property type="match status" value="1"/>
</dbReference>
<dbReference type="SUPFAM" id="SSF51695">
    <property type="entry name" value="PLC-like phosphodiesterases"/>
    <property type="match status" value="1"/>
</dbReference>
<dbReference type="InterPro" id="IPR017946">
    <property type="entry name" value="PLC-like_Pdiesterase_TIM-brl"/>
</dbReference>
<reference evidence="7" key="1">
    <citation type="submission" date="2020-01" db="EMBL/GenBank/DDBJ databases">
        <authorList>
            <person name="Meier V. D."/>
            <person name="Meier V D."/>
        </authorList>
    </citation>
    <scope>NUCLEOTIDE SEQUENCE</scope>
    <source>
        <strain evidence="7">HLG_WM_MAG_05</strain>
    </source>
</reference>
<dbReference type="AlphaFoldDB" id="A0A6S6SM66"/>
<evidence type="ECO:0000256" key="5">
    <source>
        <dbReference type="ARBA" id="ARBA00030782"/>
    </source>
</evidence>